<name>A0A3M0B8V8_9AQUI</name>
<dbReference type="EMBL" id="REFO01000016">
    <property type="protein sequence ID" value="RMA92569.1"/>
    <property type="molecule type" value="Genomic_DNA"/>
</dbReference>
<sequence length="523" mass="60600">MDKIKKLFLFLTGLKAGVFYLITLAILTVLGSTYIKQGDTYINYVKHFGEFWAKIIWKTWLNNVFHSWYYQLLIFLVAVSVIVATIDRFPKIFMQAYGKVHKKLNEKDLKSRNKFEFLIPASIEVAFNYVVQLIHSLGFKKIEKVEDKKEGNKREIYLFAEKGRFSRLGMLITHIGIIVFLVGAFMGAQYGIRGQIEIPEGESADFFFKFRPGSLQAGNEVVQLPFTIKVKEFWLDYYDSKKFKNSIKSFNSKIQIFQDGKLKKEAITQVNNPTDYGGYRIFQASYGKTGDIKYAKIIVIDYEKMLNLMKAINETDKALQNAKTDKEKEKLQKIMKDLEAKSVVLFSSAKRIEYFYGKPYIEVNGEKLKVINQTLNYKNPMLINQDIYDPVIVVQVERNGKKFNLPILANPDIAIPAFNQFGYKNGYKYLLMIEEFKPRYFSGLQITKMPGVNLIWLGTAIVVLGIILAFYTVHRRIWVKLESVDNNSTKVYVVVYSQKFLESFKATVKDKFEDLVNQIKRNG</sequence>
<evidence type="ECO:0000256" key="3">
    <source>
        <dbReference type="ARBA" id="ARBA00022748"/>
    </source>
</evidence>
<dbReference type="PANTHER" id="PTHR31566">
    <property type="entry name" value="CYTOCHROME C BIOGENESIS PROTEIN CCS1, CHLOROPLASTIC"/>
    <property type="match status" value="1"/>
</dbReference>
<keyword evidence="2 7" id="KW-0812">Transmembrane</keyword>
<keyword evidence="6" id="KW-0175">Coiled coil</keyword>
<feature type="transmembrane region" description="Helical" evidence="7">
    <location>
        <begin position="168"/>
        <end position="188"/>
    </location>
</feature>
<reference evidence="9 10" key="1">
    <citation type="submission" date="2018-10" db="EMBL/GenBank/DDBJ databases">
        <title>Genomic Encyclopedia of Archaeal and Bacterial Type Strains, Phase II (KMG-II): from individual species to whole genera.</title>
        <authorList>
            <person name="Goeker M."/>
        </authorList>
    </citation>
    <scope>NUCLEOTIDE SEQUENCE [LARGE SCALE GENOMIC DNA]</scope>
    <source>
        <strain evidence="9 10">VM1</strain>
    </source>
</reference>
<keyword evidence="3" id="KW-0201">Cytochrome c-type biogenesis</keyword>
<feature type="transmembrane region" description="Helical" evidence="7">
    <location>
        <begin position="68"/>
        <end position="86"/>
    </location>
</feature>
<keyword evidence="10" id="KW-1185">Reference proteome</keyword>
<evidence type="ECO:0000256" key="2">
    <source>
        <dbReference type="ARBA" id="ARBA00022692"/>
    </source>
</evidence>
<protein>
    <submittedName>
        <fullName evidence="9">Cytochrome c biogenesis protein</fullName>
    </submittedName>
</protein>
<feature type="transmembrane region" description="Helical" evidence="7">
    <location>
        <begin position="7"/>
        <end position="30"/>
    </location>
</feature>
<feature type="coiled-coil region" evidence="6">
    <location>
        <begin position="312"/>
        <end position="341"/>
    </location>
</feature>
<evidence type="ECO:0000256" key="5">
    <source>
        <dbReference type="ARBA" id="ARBA00023136"/>
    </source>
</evidence>
<comment type="subcellular location">
    <subcellularLocation>
        <location evidence="1">Membrane</location>
        <topology evidence="1">Multi-pass membrane protein</topology>
    </subcellularLocation>
</comment>
<dbReference type="AlphaFoldDB" id="A0A3M0B8V8"/>
<dbReference type="Pfam" id="PF05140">
    <property type="entry name" value="ResB"/>
    <property type="match status" value="1"/>
</dbReference>
<feature type="domain" description="ResB-like" evidence="8">
    <location>
        <begin position="15"/>
        <end position="506"/>
    </location>
</feature>
<evidence type="ECO:0000256" key="7">
    <source>
        <dbReference type="SAM" id="Phobius"/>
    </source>
</evidence>
<dbReference type="RefSeq" id="WP_245960359.1">
    <property type="nucleotide sequence ID" value="NZ_REFO01000016.1"/>
</dbReference>
<evidence type="ECO:0000313" key="10">
    <source>
        <dbReference type="Proteomes" id="UP000280842"/>
    </source>
</evidence>
<dbReference type="InterPro" id="IPR023494">
    <property type="entry name" value="Cyt_c_bgen_Ccs1/CcsB/ResB"/>
</dbReference>
<dbReference type="GO" id="GO:0017004">
    <property type="term" value="P:cytochrome complex assembly"/>
    <property type="evidence" value="ECO:0007669"/>
    <property type="project" value="UniProtKB-KW"/>
</dbReference>
<dbReference type="Proteomes" id="UP000280842">
    <property type="component" value="Unassembled WGS sequence"/>
</dbReference>
<keyword evidence="4 7" id="KW-1133">Transmembrane helix</keyword>
<proteinExistence type="predicted"/>
<accession>A0A3M0B8V8</accession>
<evidence type="ECO:0000313" key="9">
    <source>
        <dbReference type="EMBL" id="RMA92569.1"/>
    </source>
</evidence>
<dbReference type="PANTHER" id="PTHR31566:SF0">
    <property type="entry name" value="CYTOCHROME C BIOGENESIS PROTEIN CCS1, CHLOROPLASTIC"/>
    <property type="match status" value="1"/>
</dbReference>
<evidence type="ECO:0000256" key="4">
    <source>
        <dbReference type="ARBA" id="ARBA00022989"/>
    </source>
</evidence>
<dbReference type="GO" id="GO:0016020">
    <property type="term" value="C:membrane"/>
    <property type="evidence" value="ECO:0007669"/>
    <property type="project" value="UniProtKB-SubCell"/>
</dbReference>
<keyword evidence="5 7" id="KW-0472">Membrane</keyword>
<evidence type="ECO:0000259" key="8">
    <source>
        <dbReference type="Pfam" id="PF05140"/>
    </source>
</evidence>
<gene>
    <name evidence="9" type="ORF">CLV39_1623</name>
</gene>
<evidence type="ECO:0000256" key="6">
    <source>
        <dbReference type="SAM" id="Coils"/>
    </source>
</evidence>
<dbReference type="InterPro" id="IPR007816">
    <property type="entry name" value="ResB-like_domain"/>
</dbReference>
<organism evidence="9 10">
    <name type="scientific">Hydrogenothermus marinus</name>
    <dbReference type="NCBI Taxonomy" id="133270"/>
    <lineage>
        <taxon>Bacteria</taxon>
        <taxon>Pseudomonadati</taxon>
        <taxon>Aquificota</taxon>
        <taxon>Aquificia</taxon>
        <taxon>Aquificales</taxon>
        <taxon>Hydrogenothermaceae</taxon>
        <taxon>Hydrogenothermus</taxon>
    </lineage>
</organism>
<evidence type="ECO:0000256" key="1">
    <source>
        <dbReference type="ARBA" id="ARBA00004141"/>
    </source>
</evidence>
<feature type="transmembrane region" description="Helical" evidence="7">
    <location>
        <begin position="454"/>
        <end position="473"/>
    </location>
</feature>
<comment type="caution">
    <text evidence="9">The sequence shown here is derived from an EMBL/GenBank/DDBJ whole genome shotgun (WGS) entry which is preliminary data.</text>
</comment>